<feature type="region of interest" description="Disordered" evidence="3">
    <location>
        <begin position="209"/>
        <end position="232"/>
    </location>
</feature>
<reference evidence="5" key="1">
    <citation type="submission" date="2022-01" db="EMBL/GenBank/DDBJ databases">
        <authorList>
            <person name="Braso-Vives M."/>
        </authorList>
    </citation>
    <scope>NUCLEOTIDE SEQUENCE</scope>
</reference>
<evidence type="ECO:0000256" key="2">
    <source>
        <dbReference type="ARBA" id="ARBA00022553"/>
    </source>
</evidence>
<dbReference type="InterPro" id="IPR025946">
    <property type="entry name" value="CABIT_dom"/>
</dbReference>
<accession>A0A8J9ZES3</accession>
<feature type="compositionally biased region" description="Basic and acidic residues" evidence="3">
    <location>
        <begin position="222"/>
        <end position="232"/>
    </location>
</feature>
<feature type="compositionally biased region" description="Basic residues" evidence="3">
    <location>
        <begin position="209"/>
        <end position="221"/>
    </location>
</feature>
<dbReference type="InterPro" id="IPR052281">
    <property type="entry name" value="GAREM"/>
</dbReference>
<dbReference type="Gene3D" id="1.10.150.50">
    <property type="entry name" value="Transcription Factor, Ets-1"/>
    <property type="match status" value="1"/>
</dbReference>
<evidence type="ECO:0000256" key="1">
    <source>
        <dbReference type="ARBA" id="ARBA00006392"/>
    </source>
</evidence>
<feature type="domain" description="CABIT" evidence="4">
    <location>
        <begin position="47"/>
        <end position="342"/>
    </location>
</feature>
<dbReference type="PANTHER" id="PTHR14454:SF12">
    <property type="entry name" value="GRB2-ASSOCIATED AND REGULATOR OF MAPK PROTEIN 2-LIKE"/>
    <property type="match status" value="1"/>
</dbReference>
<evidence type="ECO:0000256" key="3">
    <source>
        <dbReference type="SAM" id="MobiDB-lite"/>
    </source>
</evidence>
<evidence type="ECO:0000259" key="4">
    <source>
        <dbReference type="Pfam" id="PF12736"/>
    </source>
</evidence>
<feature type="region of interest" description="Disordered" evidence="3">
    <location>
        <begin position="602"/>
        <end position="703"/>
    </location>
</feature>
<dbReference type="AlphaFoldDB" id="A0A8J9ZES3"/>
<feature type="region of interest" description="Disordered" evidence="3">
    <location>
        <begin position="184"/>
        <end position="203"/>
    </location>
</feature>
<dbReference type="Pfam" id="PF12736">
    <property type="entry name" value="CABIT"/>
    <property type="match status" value="1"/>
</dbReference>
<keyword evidence="2" id="KW-0597">Phosphoprotein</keyword>
<sequence>MGEETMAELTSMAAPVGTEDIFAVKEKIHCHEGLFLTPDLLLDTHKLPQLVKVTHAECEAPGLSKNEILLLHFTYTSKKVMAQSLSEEGGIVVGPELNIPLAYPGRFELLQNQSNVKVFESLEEVVTEDLQSQMPVVRFLVEEDILDSELPPAGVASPEMGRATTHPQQLLCKKGDVITILSTQRKEPPAPVQQPQEIPELQKKGFGHKLKGKFKGKGRRTSQHENKEPEEQRPKLIFTCSNQDGELVTLPGDLKAQFTLKPLEFESGTTYTVENVIDNFKLPQDVKLVHGDCPGEDDEFTGYVRLFHTYRDEVIVGTSVQDDGQISQVEFSINTDIQFSPADLELSENKEILCLFQSNIRTSVLVDSKNMDSFILVMGQPYSSIYQDRTKLFKPADLATYANVGEIAPTNPIYEETPDYQDPDLHKAVVPSAPPMEQSNVVDYYSPVEPPTEKDDSTDTMPKPEIKPRRNKIPPTAVPVGFVGELKKAQESKKTRPPVPPRPKAAVTSATVKSDQDTSDDYTDLMGGDYTTLKPITASTVEGPTAFAAFENTVYDTLASEGDQPATGKRASVSVKDLVKQMESVDKTSEIVSYKTPLNIRLALPKEPEEEKDEATPRSSNPPEEQGGEYQSPPHVSARSPDELKCQDHSQAYDIPKSPVVQVMSSKPPATGGHIQGTEGRDESQPRSGQVSVGEDAETDTDYDNVEEIYSEIPTMANPSGKDDHGQSVDPSTWVPPDDLSTLSVSEVTACLRHLNLGNDVIAAFERERIDGALLNDVDETIMTQDMNLRKLDALKILKFTRGWRP</sequence>
<gene>
    <name evidence="5" type="primary">GAREM2</name>
    <name evidence="5" type="ORF">BLAG_LOCUS13082</name>
</gene>
<keyword evidence="6" id="KW-1185">Reference proteome</keyword>
<dbReference type="EMBL" id="OV696687">
    <property type="protein sequence ID" value="CAH1253257.1"/>
    <property type="molecule type" value="Genomic_DNA"/>
</dbReference>
<name>A0A8J9ZES3_BRALA</name>
<feature type="region of interest" description="Disordered" evidence="3">
    <location>
        <begin position="448"/>
        <end position="523"/>
    </location>
</feature>
<proteinExistence type="inferred from homology"/>
<protein>
    <submittedName>
        <fullName evidence="5">GAREM2 protein</fullName>
    </submittedName>
</protein>
<dbReference type="InterPro" id="IPR013761">
    <property type="entry name" value="SAM/pointed_sf"/>
</dbReference>
<dbReference type="OrthoDB" id="6077228at2759"/>
<feature type="compositionally biased region" description="Basic and acidic residues" evidence="3">
    <location>
        <begin position="485"/>
        <end position="494"/>
    </location>
</feature>
<organism evidence="5 6">
    <name type="scientific">Branchiostoma lanceolatum</name>
    <name type="common">Common lancelet</name>
    <name type="synonym">Amphioxus lanceolatum</name>
    <dbReference type="NCBI Taxonomy" id="7740"/>
    <lineage>
        <taxon>Eukaryota</taxon>
        <taxon>Metazoa</taxon>
        <taxon>Chordata</taxon>
        <taxon>Cephalochordata</taxon>
        <taxon>Leptocardii</taxon>
        <taxon>Amphioxiformes</taxon>
        <taxon>Branchiostomatidae</taxon>
        <taxon>Branchiostoma</taxon>
    </lineage>
</organism>
<dbReference type="PANTHER" id="PTHR14454">
    <property type="entry name" value="GRB2-ASSOCIATED AND REGULATOR OF MAPK PROTEIN FAMILY MEMBER"/>
    <property type="match status" value="1"/>
</dbReference>
<dbReference type="SUPFAM" id="SSF47769">
    <property type="entry name" value="SAM/Pointed domain"/>
    <property type="match status" value="1"/>
</dbReference>
<feature type="compositionally biased region" description="Basic and acidic residues" evidence="3">
    <location>
        <begin position="451"/>
        <end position="468"/>
    </location>
</feature>
<comment type="similarity">
    <text evidence="1">Belongs to the GAREM family.</text>
</comment>
<evidence type="ECO:0000313" key="6">
    <source>
        <dbReference type="Proteomes" id="UP000838412"/>
    </source>
</evidence>
<evidence type="ECO:0000313" key="5">
    <source>
        <dbReference type="EMBL" id="CAH1253257.1"/>
    </source>
</evidence>
<dbReference type="Proteomes" id="UP000838412">
    <property type="component" value="Chromosome 2"/>
</dbReference>